<accession>A0A077QNQ4</accession>
<name>A0A077QNQ4_XENBV</name>
<evidence type="ECO:0000313" key="2">
    <source>
        <dbReference type="Proteomes" id="UP000028480"/>
    </source>
</evidence>
<dbReference type="AlphaFoldDB" id="A0A077QNQ4"/>
<organism evidence="1 2">
    <name type="scientific">Xenorhabdus bovienii str. Intermedium</name>
    <dbReference type="NCBI Taxonomy" id="1379677"/>
    <lineage>
        <taxon>Bacteria</taxon>
        <taxon>Pseudomonadati</taxon>
        <taxon>Pseudomonadota</taxon>
        <taxon>Gammaproteobacteria</taxon>
        <taxon>Enterobacterales</taxon>
        <taxon>Morganellaceae</taxon>
        <taxon>Xenorhabdus</taxon>
    </lineage>
</organism>
<sequence length="62" mass="7230">MIETELYNMEIEKMNIVREATRYNSVGLNNIRLVFHKGVLAPQTVHSREMGRRAKNILNMAK</sequence>
<dbReference type="HOGENOM" id="CLU_2903293_0_0_6"/>
<gene>
    <name evidence="1" type="ORF">XBI1_700028</name>
</gene>
<dbReference type="EMBL" id="CBTB010000280">
    <property type="protein sequence ID" value="CDH35010.1"/>
    <property type="molecule type" value="Genomic_DNA"/>
</dbReference>
<proteinExistence type="predicted"/>
<comment type="caution">
    <text evidence="1">The sequence shown here is derived from an EMBL/GenBank/DDBJ whole genome shotgun (WGS) entry which is preliminary data.</text>
</comment>
<reference evidence="1" key="1">
    <citation type="submission" date="2013-07" db="EMBL/GenBank/DDBJ databases">
        <title>Sub-species coevolution in mutualistic symbiosis.</title>
        <authorList>
            <person name="Murfin K."/>
            <person name="Klassen J."/>
            <person name="Lee M."/>
            <person name="Forst S."/>
            <person name="Stock P."/>
            <person name="Goodrich-Blair H."/>
        </authorList>
    </citation>
    <scope>NUCLEOTIDE SEQUENCE [LARGE SCALE GENOMIC DNA]</scope>
    <source>
        <strain evidence="1">Intermedium</strain>
    </source>
</reference>
<protein>
    <submittedName>
        <fullName evidence="1">Uncharacterized protein</fullName>
    </submittedName>
</protein>
<evidence type="ECO:0000313" key="1">
    <source>
        <dbReference type="EMBL" id="CDH35010.1"/>
    </source>
</evidence>
<dbReference type="Proteomes" id="UP000028480">
    <property type="component" value="Unassembled WGS sequence"/>
</dbReference>